<protein>
    <submittedName>
        <fullName evidence="1">Uncharacterized protein</fullName>
    </submittedName>
</protein>
<sequence>MSARCTALNLFARSPRTNKHAPYDFFNAGGTVVSTEIDVPS</sequence>
<dbReference type="AlphaFoldDB" id="A0A517SSN1"/>
<gene>
    <name evidence="1" type="ORF">SV7mr_16420</name>
</gene>
<dbReference type="EMBL" id="CP036272">
    <property type="protein sequence ID" value="QDT59135.1"/>
    <property type="molecule type" value="Genomic_DNA"/>
</dbReference>
<reference evidence="1 2" key="1">
    <citation type="submission" date="2019-02" db="EMBL/GenBank/DDBJ databases">
        <title>Deep-cultivation of Planctomycetes and their phenomic and genomic characterization uncovers novel biology.</title>
        <authorList>
            <person name="Wiegand S."/>
            <person name="Jogler M."/>
            <person name="Boedeker C."/>
            <person name="Pinto D."/>
            <person name="Vollmers J."/>
            <person name="Rivas-Marin E."/>
            <person name="Kohn T."/>
            <person name="Peeters S.H."/>
            <person name="Heuer A."/>
            <person name="Rast P."/>
            <person name="Oberbeckmann S."/>
            <person name="Bunk B."/>
            <person name="Jeske O."/>
            <person name="Meyerdierks A."/>
            <person name="Storesund J.E."/>
            <person name="Kallscheuer N."/>
            <person name="Luecker S."/>
            <person name="Lage O.M."/>
            <person name="Pohl T."/>
            <person name="Merkel B.J."/>
            <person name="Hornburger P."/>
            <person name="Mueller R.-W."/>
            <person name="Bruemmer F."/>
            <person name="Labrenz M."/>
            <person name="Spormann A.M."/>
            <person name="Op den Camp H."/>
            <person name="Overmann J."/>
            <person name="Amann R."/>
            <person name="Jetten M.S.M."/>
            <person name="Mascher T."/>
            <person name="Medema M.H."/>
            <person name="Devos D.P."/>
            <person name="Kaster A.-K."/>
            <person name="Ovreas L."/>
            <person name="Rohde M."/>
            <person name="Galperin M.Y."/>
            <person name="Jogler C."/>
        </authorList>
    </citation>
    <scope>NUCLEOTIDE SEQUENCE [LARGE SCALE GENOMIC DNA]</scope>
    <source>
        <strain evidence="1 2">SV_7m_r</strain>
    </source>
</reference>
<evidence type="ECO:0000313" key="1">
    <source>
        <dbReference type="EMBL" id="QDT59135.1"/>
    </source>
</evidence>
<organism evidence="1 2">
    <name type="scientific">Stieleria bergensis</name>
    <dbReference type="NCBI Taxonomy" id="2528025"/>
    <lineage>
        <taxon>Bacteria</taxon>
        <taxon>Pseudomonadati</taxon>
        <taxon>Planctomycetota</taxon>
        <taxon>Planctomycetia</taxon>
        <taxon>Pirellulales</taxon>
        <taxon>Pirellulaceae</taxon>
        <taxon>Stieleria</taxon>
    </lineage>
</organism>
<dbReference type="Proteomes" id="UP000315003">
    <property type="component" value="Chromosome"/>
</dbReference>
<name>A0A517SSN1_9BACT</name>
<proteinExistence type="predicted"/>
<evidence type="ECO:0000313" key="2">
    <source>
        <dbReference type="Proteomes" id="UP000315003"/>
    </source>
</evidence>
<keyword evidence="2" id="KW-1185">Reference proteome</keyword>
<accession>A0A517SSN1</accession>